<dbReference type="InterPro" id="IPR036869">
    <property type="entry name" value="J_dom_sf"/>
</dbReference>
<protein>
    <recommendedName>
        <fullName evidence="1">J domain-containing protein</fullName>
    </recommendedName>
</protein>
<dbReference type="Gene3D" id="1.10.287.110">
    <property type="entry name" value="DnaJ domain"/>
    <property type="match status" value="1"/>
</dbReference>
<dbReference type="PRINTS" id="PR00625">
    <property type="entry name" value="JDOMAIN"/>
</dbReference>
<dbReference type="PROSITE" id="PS50076">
    <property type="entry name" value="DNAJ_2"/>
    <property type="match status" value="1"/>
</dbReference>
<dbReference type="Pfam" id="PF00226">
    <property type="entry name" value="DnaJ"/>
    <property type="match status" value="1"/>
</dbReference>
<evidence type="ECO:0000313" key="2">
    <source>
        <dbReference type="EMBL" id="KZM98868.1"/>
    </source>
</evidence>
<dbReference type="EMBL" id="LNRQ01000004">
    <property type="protein sequence ID" value="KZM98868.1"/>
    <property type="molecule type" value="Genomic_DNA"/>
</dbReference>
<evidence type="ECO:0000259" key="1">
    <source>
        <dbReference type="PROSITE" id="PS50076"/>
    </source>
</evidence>
<proteinExistence type="predicted"/>
<dbReference type="SUPFAM" id="SSF46565">
    <property type="entry name" value="Chaperone J-domain"/>
    <property type="match status" value="1"/>
</dbReference>
<dbReference type="STRING" id="79200.A0A165Y7W9"/>
<accession>A0A165Y7W9</accession>
<reference evidence="2" key="1">
    <citation type="journal article" date="2016" name="Nat. Genet.">
        <title>A high-quality carrot genome assembly provides new insights into carotenoid accumulation and asterid genome evolution.</title>
        <authorList>
            <person name="Iorizzo M."/>
            <person name="Ellison S."/>
            <person name="Senalik D."/>
            <person name="Zeng P."/>
            <person name="Satapoomin P."/>
            <person name="Huang J."/>
            <person name="Bowman M."/>
            <person name="Iovene M."/>
            <person name="Sanseverino W."/>
            <person name="Cavagnaro P."/>
            <person name="Yildiz M."/>
            <person name="Macko-Podgorni A."/>
            <person name="Moranska E."/>
            <person name="Grzebelus E."/>
            <person name="Grzebelus D."/>
            <person name="Ashrafi H."/>
            <person name="Zheng Z."/>
            <person name="Cheng S."/>
            <person name="Spooner D."/>
            <person name="Van Deynze A."/>
            <person name="Simon P."/>
        </authorList>
    </citation>
    <scope>NUCLEOTIDE SEQUENCE [LARGE SCALE GENOMIC DNA]</scope>
    <source>
        <tissue evidence="2">Leaf</tissue>
    </source>
</reference>
<sequence>MAGTLAAPTLLHFSGDNQLLHAAKSISSSTTSLPRRRFCATALHAVADPTPVMAESRRPASLYEVLGLSKNASSVEIKSAYRSLAKMHHPDSALYDLSLRAAAKMRDRRRFEYAAAPASYQKGYCTPRRWETDQCW</sequence>
<comment type="caution">
    <text evidence="2">The sequence shown here is derived from an EMBL/GenBank/DDBJ whole genome shotgun (WGS) entry which is preliminary data.</text>
</comment>
<gene>
    <name evidence="2" type="ORF">DCAR_013770</name>
</gene>
<dbReference type="CDD" id="cd06257">
    <property type="entry name" value="DnaJ"/>
    <property type="match status" value="1"/>
</dbReference>
<name>A0A165Y7W9_DAUCS</name>
<feature type="domain" description="J" evidence="1">
    <location>
        <begin position="61"/>
        <end position="110"/>
    </location>
</feature>
<dbReference type="Gramene" id="KZM98868">
    <property type="protein sequence ID" value="KZM98868"/>
    <property type="gene ID" value="DCAR_013770"/>
</dbReference>
<dbReference type="AlphaFoldDB" id="A0A165Y7W9"/>
<organism evidence="2">
    <name type="scientific">Daucus carota subsp. sativus</name>
    <name type="common">Carrot</name>
    <dbReference type="NCBI Taxonomy" id="79200"/>
    <lineage>
        <taxon>Eukaryota</taxon>
        <taxon>Viridiplantae</taxon>
        <taxon>Streptophyta</taxon>
        <taxon>Embryophyta</taxon>
        <taxon>Tracheophyta</taxon>
        <taxon>Spermatophyta</taxon>
        <taxon>Magnoliopsida</taxon>
        <taxon>eudicotyledons</taxon>
        <taxon>Gunneridae</taxon>
        <taxon>Pentapetalae</taxon>
        <taxon>asterids</taxon>
        <taxon>campanulids</taxon>
        <taxon>Apiales</taxon>
        <taxon>Apiaceae</taxon>
        <taxon>Apioideae</taxon>
        <taxon>Scandiceae</taxon>
        <taxon>Daucinae</taxon>
        <taxon>Daucus</taxon>
        <taxon>Daucus sect. Daucus</taxon>
    </lineage>
</organism>
<dbReference type="SMART" id="SM00271">
    <property type="entry name" value="DnaJ"/>
    <property type="match status" value="1"/>
</dbReference>
<dbReference type="PANTHER" id="PTHR45432:SF2">
    <property type="entry name" value="CHAPERONE PROTEIN DNAJ 11, CHLOROPLASTIC"/>
    <property type="match status" value="1"/>
</dbReference>
<dbReference type="InterPro" id="IPR001623">
    <property type="entry name" value="DnaJ_domain"/>
</dbReference>
<dbReference type="PANTHER" id="PTHR45432">
    <property type="entry name" value="CHAPERONE PROTEIN DNAJ 11, CHLOROPLASTIC-LIKE"/>
    <property type="match status" value="1"/>
</dbReference>